<feature type="domain" description="Myb-like" evidence="6">
    <location>
        <begin position="62"/>
        <end position="112"/>
    </location>
</feature>
<evidence type="ECO:0000256" key="4">
    <source>
        <dbReference type="ARBA" id="ARBA00023242"/>
    </source>
</evidence>
<evidence type="ECO:0000259" key="7">
    <source>
        <dbReference type="PROSITE" id="PS51294"/>
    </source>
</evidence>
<keyword evidence="9" id="KW-1185">Reference proteome</keyword>
<feature type="domain" description="Myb-like" evidence="6">
    <location>
        <begin position="9"/>
        <end position="61"/>
    </location>
</feature>
<dbReference type="PANTHER" id="PTHR47994">
    <property type="entry name" value="F14D16.11-RELATED"/>
    <property type="match status" value="1"/>
</dbReference>
<comment type="subcellular location">
    <subcellularLocation>
        <location evidence="1">Nucleus</location>
    </subcellularLocation>
</comment>
<proteinExistence type="predicted"/>
<keyword evidence="3" id="KW-0238">DNA-binding</keyword>
<feature type="compositionally biased region" description="Polar residues" evidence="5">
    <location>
        <begin position="329"/>
        <end position="341"/>
    </location>
</feature>
<dbReference type="InterPro" id="IPR015495">
    <property type="entry name" value="Myb_TF_plants"/>
</dbReference>
<dbReference type="PANTHER" id="PTHR47994:SF5">
    <property type="entry name" value="F14D16.11-RELATED"/>
    <property type="match status" value="1"/>
</dbReference>
<feature type="domain" description="HTH myb-type" evidence="7">
    <location>
        <begin position="62"/>
        <end position="116"/>
    </location>
</feature>
<accession>A0ABP0UCZ3</accession>
<feature type="domain" description="HTH myb-type" evidence="7">
    <location>
        <begin position="9"/>
        <end position="61"/>
    </location>
</feature>
<evidence type="ECO:0000259" key="6">
    <source>
        <dbReference type="PROSITE" id="PS50090"/>
    </source>
</evidence>
<organism evidence="8 9">
    <name type="scientific">Sphagnum troendelagicum</name>
    <dbReference type="NCBI Taxonomy" id="128251"/>
    <lineage>
        <taxon>Eukaryota</taxon>
        <taxon>Viridiplantae</taxon>
        <taxon>Streptophyta</taxon>
        <taxon>Embryophyta</taxon>
        <taxon>Bryophyta</taxon>
        <taxon>Sphagnophytina</taxon>
        <taxon>Sphagnopsida</taxon>
        <taxon>Sphagnales</taxon>
        <taxon>Sphagnaceae</taxon>
        <taxon>Sphagnum</taxon>
    </lineage>
</organism>
<feature type="region of interest" description="Disordered" evidence="5">
    <location>
        <begin position="120"/>
        <end position="146"/>
    </location>
</feature>
<evidence type="ECO:0000313" key="8">
    <source>
        <dbReference type="EMBL" id="CAK9218665.1"/>
    </source>
</evidence>
<sequence>MGRKPCCDKVGLKKGPWTAEEDQKLVSFINAHGLGCWRVVPKLAGLLRCGKSCRLRWTNYLRPDLKRGIFADAEEQLILDLHASLGNRWSRIAAQLPGRTDNEIKNYWNTRLKKKLRHMGLDPSTHKPFQDSQLGQADDSPEASEFEVVDCDQISEDDHHMLTVAVDSFPPEAAADEGLLEQDLELKACNDSAAKGTPLTHFSQSNFAEDKAKPRDESHSVPEKLLLLPHALHVAQAGGLNTESKSNVPQVFESMNRRGVCDRGRSPQLEDYKLLLQKVPRQSVMQLDTAIVDASIKEELAAVHDEEQQPLSPTSVIHRGKSDEDSEDSIPTTSRDDPQLNQTWTGLCCMPAAKVPGKSSEERVTTAPDGQKFNPVMSAKLGTHLCDGMDSCIMDIASVVKSEDTFAAISGEFDPTSGAPFNEPSSCHQFGKISKQDIWGDFAAFPLHSGDVGSSGLTSQMAGVEYVPHQWSGMASQWAAEGGGHDHTSYEAASTLTPWQRASSDSYITDYFYNSIPTPYPSQELQRLAAILDEI</sequence>
<dbReference type="PROSITE" id="PS51294">
    <property type="entry name" value="HTH_MYB"/>
    <property type="match status" value="2"/>
</dbReference>
<dbReference type="SUPFAM" id="SSF46689">
    <property type="entry name" value="Homeodomain-like"/>
    <property type="match status" value="1"/>
</dbReference>
<keyword evidence="2" id="KW-0677">Repeat</keyword>
<dbReference type="PROSITE" id="PS50090">
    <property type="entry name" value="MYB_LIKE"/>
    <property type="match status" value="2"/>
</dbReference>
<feature type="region of interest" description="Disordered" evidence="5">
    <location>
        <begin position="302"/>
        <end position="341"/>
    </location>
</feature>
<dbReference type="Gene3D" id="1.10.10.60">
    <property type="entry name" value="Homeodomain-like"/>
    <property type="match status" value="2"/>
</dbReference>
<dbReference type="InterPro" id="IPR001005">
    <property type="entry name" value="SANT/Myb"/>
</dbReference>
<dbReference type="InterPro" id="IPR017930">
    <property type="entry name" value="Myb_dom"/>
</dbReference>
<evidence type="ECO:0000256" key="3">
    <source>
        <dbReference type="ARBA" id="ARBA00023125"/>
    </source>
</evidence>
<feature type="compositionally biased region" description="Basic and acidic residues" evidence="5">
    <location>
        <begin position="208"/>
        <end position="220"/>
    </location>
</feature>
<evidence type="ECO:0000313" key="9">
    <source>
        <dbReference type="Proteomes" id="UP001497512"/>
    </source>
</evidence>
<keyword evidence="4" id="KW-0539">Nucleus</keyword>
<dbReference type="SMART" id="SM00717">
    <property type="entry name" value="SANT"/>
    <property type="match status" value="2"/>
</dbReference>
<dbReference type="Proteomes" id="UP001497512">
    <property type="component" value="Chromosome 3"/>
</dbReference>
<dbReference type="InterPro" id="IPR009057">
    <property type="entry name" value="Homeodomain-like_sf"/>
</dbReference>
<reference evidence="8" key="1">
    <citation type="submission" date="2024-02" db="EMBL/GenBank/DDBJ databases">
        <authorList>
            <consortium name="ELIXIR-Norway"/>
            <consortium name="Elixir Norway"/>
        </authorList>
    </citation>
    <scope>NUCLEOTIDE SEQUENCE</scope>
</reference>
<gene>
    <name evidence="8" type="ORF">CSSPTR1EN2_LOCUS14098</name>
</gene>
<dbReference type="EMBL" id="OZ019895">
    <property type="protein sequence ID" value="CAK9218665.1"/>
    <property type="molecule type" value="Genomic_DNA"/>
</dbReference>
<evidence type="ECO:0000256" key="1">
    <source>
        <dbReference type="ARBA" id="ARBA00004123"/>
    </source>
</evidence>
<name>A0ABP0UCZ3_9BRYO</name>
<evidence type="ECO:0000256" key="5">
    <source>
        <dbReference type="SAM" id="MobiDB-lite"/>
    </source>
</evidence>
<protein>
    <submittedName>
        <fullName evidence="8">Uncharacterized protein</fullName>
    </submittedName>
</protein>
<dbReference type="CDD" id="cd00167">
    <property type="entry name" value="SANT"/>
    <property type="match status" value="2"/>
</dbReference>
<evidence type="ECO:0000256" key="2">
    <source>
        <dbReference type="ARBA" id="ARBA00022737"/>
    </source>
</evidence>
<feature type="region of interest" description="Disordered" evidence="5">
    <location>
        <begin position="195"/>
        <end position="220"/>
    </location>
</feature>
<dbReference type="Pfam" id="PF00249">
    <property type="entry name" value="Myb_DNA-binding"/>
    <property type="match status" value="2"/>
</dbReference>